<feature type="domain" description="AbiEi antitoxin N-terminal" evidence="1">
    <location>
        <begin position="28"/>
        <end position="74"/>
    </location>
</feature>
<dbReference type="RefSeq" id="WP_119087858.1">
    <property type="nucleotide sequence ID" value="NZ_QXIV01000039.1"/>
</dbReference>
<comment type="caution">
    <text evidence="2">The sequence shown here is derived from an EMBL/GenBank/DDBJ whole genome shotgun (WGS) entry which is preliminary data.</text>
</comment>
<dbReference type="Proteomes" id="UP000265724">
    <property type="component" value="Unassembled WGS sequence"/>
</dbReference>
<proteinExistence type="predicted"/>
<sequence>MILLYNTLTQLRYGADEMNDPASSRKRLYDILVTQQGYFTTVQAHTAGYDSALCAYHVHRGDWQREARGIYRLTDYPPTDRPDLVLWSLWSRDRSGRPQGTYSHATALSVYNLSDVNPSKLHMMVSPTFRRRGLHPGILIIHRGLLIESDVEQMEGYSVTRPLRSLRDLADCRMLSDELLLEAAVQAVHRGLVDPTELMSTPEWAPVISLTAQLRRTLKKS</sequence>
<dbReference type="InterPro" id="IPR025159">
    <property type="entry name" value="AbiEi_N"/>
</dbReference>
<protein>
    <recommendedName>
        <fullName evidence="1">AbiEi antitoxin N-terminal domain-containing protein</fullName>
    </recommendedName>
</protein>
<gene>
    <name evidence="3" type="ORF">SMC2_00105</name>
    <name evidence="2" type="ORF">SMC3_02625</name>
</gene>
<evidence type="ECO:0000313" key="5">
    <source>
        <dbReference type="Proteomes" id="UP000266042"/>
    </source>
</evidence>
<name>A0A398DPT3_9BACT</name>
<dbReference type="Proteomes" id="UP000266042">
    <property type="component" value="Unassembled WGS sequence"/>
</dbReference>
<evidence type="ECO:0000313" key="3">
    <source>
        <dbReference type="EMBL" id="RIE15668.1"/>
    </source>
</evidence>
<dbReference type="AlphaFoldDB" id="A0A398DPT3"/>
<evidence type="ECO:0000259" key="1">
    <source>
        <dbReference type="Pfam" id="PF13338"/>
    </source>
</evidence>
<evidence type="ECO:0000313" key="4">
    <source>
        <dbReference type="Proteomes" id="UP000265724"/>
    </source>
</evidence>
<evidence type="ECO:0000313" key="2">
    <source>
        <dbReference type="EMBL" id="RIE14108.1"/>
    </source>
</evidence>
<keyword evidence="4" id="KW-1185">Reference proteome</keyword>
<dbReference type="EMBL" id="QXIW01000015">
    <property type="protein sequence ID" value="RIE14108.1"/>
    <property type="molecule type" value="Genomic_DNA"/>
</dbReference>
<reference evidence="4 5" key="1">
    <citation type="submission" date="2018-09" db="EMBL/GenBank/DDBJ databases">
        <title>Discovery and Ecogenomic Context for Candidatus Cryosericales, a Global Caldiserica Order Active in Thawing Permafrost.</title>
        <authorList>
            <person name="Martinez M.A."/>
            <person name="Woodcroft B.J."/>
            <person name="Ignacio Espinoza J.C."/>
            <person name="Zayed A."/>
            <person name="Singleton C.M."/>
            <person name="Boyd J."/>
            <person name="Li Y.-F."/>
            <person name="Purvine S."/>
            <person name="Maughan H."/>
            <person name="Hodgkins S.B."/>
            <person name="Anderson D."/>
            <person name="Sederholm M."/>
            <person name="Temperton B."/>
            <person name="Saleska S.R."/>
            <person name="Tyson G.W."/>
            <person name="Rich V.I."/>
        </authorList>
    </citation>
    <scope>NUCLEOTIDE SEQUENCE [LARGE SCALE GENOMIC DNA]</scope>
    <source>
        <strain evidence="3 4">SMC2</strain>
        <strain evidence="2 5">SMC3</strain>
    </source>
</reference>
<organism evidence="2 5">
    <name type="scientific">Candidatus Cryosericum hinesii</name>
    <dbReference type="NCBI Taxonomy" id="2290915"/>
    <lineage>
        <taxon>Bacteria</taxon>
        <taxon>Pseudomonadati</taxon>
        <taxon>Caldisericota/Cryosericota group</taxon>
        <taxon>Candidatus Cryosericota</taxon>
        <taxon>Candidatus Cryosericia</taxon>
        <taxon>Candidatus Cryosericales</taxon>
        <taxon>Candidatus Cryosericaceae</taxon>
        <taxon>Candidatus Cryosericum</taxon>
    </lineage>
</organism>
<dbReference type="EMBL" id="QXIX01000002">
    <property type="protein sequence ID" value="RIE15668.1"/>
    <property type="molecule type" value="Genomic_DNA"/>
</dbReference>
<accession>A0A398DPT3</accession>
<dbReference type="Pfam" id="PF13338">
    <property type="entry name" value="AbiEi_4"/>
    <property type="match status" value="1"/>
</dbReference>